<dbReference type="EC" id="3.4.11.2" evidence="2"/>
<organism evidence="2 3">
    <name type="scientific">Salvia divinorum</name>
    <name type="common">Maria pastora</name>
    <name type="synonym">Diviner's sage</name>
    <dbReference type="NCBI Taxonomy" id="28513"/>
    <lineage>
        <taxon>Eukaryota</taxon>
        <taxon>Viridiplantae</taxon>
        <taxon>Streptophyta</taxon>
        <taxon>Embryophyta</taxon>
        <taxon>Tracheophyta</taxon>
        <taxon>Spermatophyta</taxon>
        <taxon>Magnoliopsida</taxon>
        <taxon>eudicotyledons</taxon>
        <taxon>Gunneridae</taxon>
        <taxon>Pentapetalae</taxon>
        <taxon>asterids</taxon>
        <taxon>lamiids</taxon>
        <taxon>Lamiales</taxon>
        <taxon>Lamiaceae</taxon>
        <taxon>Nepetoideae</taxon>
        <taxon>Mentheae</taxon>
        <taxon>Salviinae</taxon>
        <taxon>Salvia</taxon>
        <taxon>Salvia subgen. Calosphace</taxon>
    </lineage>
</organism>
<proteinExistence type="predicted"/>
<dbReference type="InterPro" id="IPR012779">
    <property type="entry name" value="Peptidase_M1_pepN"/>
</dbReference>
<keyword evidence="2" id="KW-0031">Aminopeptidase</keyword>
<evidence type="ECO:0000313" key="2">
    <source>
        <dbReference type="EMBL" id="KAL1569094.1"/>
    </source>
</evidence>
<feature type="coiled-coil region" evidence="1">
    <location>
        <begin position="39"/>
        <end position="112"/>
    </location>
</feature>
<dbReference type="Gene3D" id="2.60.40.1840">
    <property type="match status" value="1"/>
</dbReference>
<gene>
    <name evidence="2" type="ORF">AAHA92_00614</name>
</gene>
<comment type="caution">
    <text evidence="2">The sequence shown here is derived from an EMBL/GenBank/DDBJ whole genome shotgun (WGS) entry which is preliminary data.</text>
</comment>
<keyword evidence="1" id="KW-0175">Coiled coil</keyword>
<keyword evidence="2" id="KW-0378">Hydrolase</keyword>
<keyword evidence="3" id="KW-1185">Reference proteome</keyword>
<protein>
    <submittedName>
        <fullName evidence="2">Membrane alanyl aminopeptidase</fullName>
        <ecNumber evidence="2">3.4.11.2</ecNumber>
    </submittedName>
</protein>
<dbReference type="Proteomes" id="UP001567538">
    <property type="component" value="Unassembled WGS sequence"/>
</dbReference>
<evidence type="ECO:0000256" key="1">
    <source>
        <dbReference type="SAM" id="Coils"/>
    </source>
</evidence>
<evidence type="ECO:0000313" key="3">
    <source>
        <dbReference type="Proteomes" id="UP001567538"/>
    </source>
</evidence>
<dbReference type="InterPro" id="IPR038438">
    <property type="entry name" value="PepN_Ig-like_sf"/>
</dbReference>
<name>A0ABD1IMM2_SALDI</name>
<dbReference type="AlphaFoldDB" id="A0ABD1IMM2"/>
<sequence>MRHQEEQRAEQERLARAGFSVHNGAVMDPKNDDAMERFMKKTEEKAKQTRGRLNRLEGGFNKVSDVLSTLNTTIDIMQTQILQLTKALEESNNRKKEEEVKATERVAEINKEWAERLTLAAENHLSGPLTRACNDGSTAESQTKESEPSQLTIFVATRDANDANFSNFVLWYVLPGTLRPNVVSNYNVEAELILSSLVKRSPKPWVNLQPAHSTILRVTKKEEVFLFNDIPEHTIPSILMGYGALVRIYSDLTNVDLYFLLANDSDEFSWEFTLKSRITPSNLKEGMMRPKRSPPPPPKAFCHVSTVAETGQSRRIAIVSGGLALAVQKASSPLTITARGRAKWHRHSLQRRAHRKQLASELKVELHNTCKTIGVMRNMSLIIKTCLGVL</sequence>
<dbReference type="PANTHER" id="PTHR46322:SF1">
    <property type="entry name" value="PUROMYCIN-SENSITIVE AMINOPEPTIDASE"/>
    <property type="match status" value="1"/>
</dbReference>
<keyword evidence="2" id="KW-0645">Protease</keyword>
<dbReference type="EMBL" id="JBEAFC010000001">
    <property type="protein sequence ID" value="KAL1569094.1"/>
    <property type="molecule type" value="Genomic_DNA"/>
</dbReference>
<reference evidence="2 3" key="1">
    <citation type="submission" date="2024-06" db="EMBL/GenBank/DDBJ databases">
        <title>A chromosome level genome sequence of Diviner's sage (Salvia divinorum).</title>
        <authorList>
            <person name="Ford S.A."/>
            <person name="Ro D.-K."/>
            <person name="Ness R.W."/>
            <person name="Phillips M.A."/>
        </authorList>
    </citation>
    <scope>NUCLEOTIDE SEQUENCE [LARGE SCALE GENOMIC DNA]</scope>
    <source>
        <strain evidence="2">SAF-2024a</strain>
        <tissue evidence="2">Leaf</tissue>
    </source>
</reference>
<dbReference type="GO" id="GO:0016285">
    <property type="term" value="F:alanyl aminopeptidase activity"/>
    <property type="evidence" value="ECO:0007669"/>
    <property type="project" value="UniProtKB-EC"/>
</dbReference>
<accession>A0ABD1IMM2</accession>
<dbReference type="PANTHER" id="PTHR46322">
    <property type="entry name" value="PUROMYCIN-SENSITIVE AMINOPEPTIDASE"/>
    <property type="match status" value="1"/>
</dbReference>